<proteinExistence type="predicted"/>
<dbReference type="RefSeq" id="WP_063243895.1">
    <property type="nucleotide sequence ID" value="NZ_LUKF01000016.1"/>
</dbReference>
<reference evidence="1 2" key="1">
    <citation type="submission" date="2016-03" db="EMBL/GenBank/DDBJ databases">
        <authorList>
            <person name="Ploux O."/>
        </authorList>
    </citation>
    <scope>NUCLEOTIDE SEQUENCE [LARGE SCALE GENOMIC DNA]</scope>
    <source>
        <strain evidence="1 2">BER2</strain>
    </source>
</reference>
<dbReference type="AlphaFoldDB" id="A0A150WFM0"/>
<comment type="caution">
    <text evidence="1">The sequence shown here is derived from an EMBL/GenBank/DDBJ whole genome shotgun (WGS) entry which is preliminary data.</text>
</comment>
<gene>
    <name evidence="1" type="ORF">AZI85_05825</name>
</gene>
<evidence type="ECO:0000313" key="2">
    <source>
        <dbReference type="Proteomes" id="UP000075391"/>
    </source>
</evidence>
<name>A0A150WFM0_BDEBC</name>
<sequence length="200" mass="23675">MRPAFIKGHCRKNPEGYTTWLPKIQDNLPSNWPHKNESSRTWSTEEKEKVLEAMATIPPELWSPKITGIHRAKRSKDHPNPATSADGIIVVYDSAFERERNLARIFTHELAHQKYYDMTLEQRESYWYPMNWLPINSPKNIFISRSEGFVQDDGRESPEEDFANNVEYFLFDPKKLEKTTPHATKWIKKYFGDKFKIREK</sequence>
<accession>A0A150WFM0</accession>
<dbReference type="Gene3D" id="3.40.390.70">
    <property type="match status" value="1"/>
</dbReference>
<dbReference type="Proteomes" id="UP000075391">
    <property type="component" value="Unassembled WGS sequence"/>
</dbReference>
<protein>
    <submittedName>
        <fullName evidence="1">Uncharacterized protein</fullName>
    </submittedName>
</protein>
<dbReference type="SUPFAM" id="SSF55486">
    <property type="entry name" value="Metalloproteases ('zincins'), catalytic domain"/>
    <property type="match status" value="1"/>
</dbReference>
<evidence type="ECO:0000313" key="1">
    <source>
        <dbReference type="EMBL" id="KYG61743.1"/>
    </source>
</evidence>
<dbReference type="EMBL" id="LUKF01000016">
    <property type="protein sequence ID" value="KYG61743.1"/>
    <property type="molecule type" value="Genomic_DNA"/>
</dbReference>
<organism evidence="1 2">
    <name type="scientific">Bdellovibrio bacteriovorus</name>
    <dbReference type="NCBI Taxonomy" id="959"/>
    <lineage>
        <taxon>Bacteria</taxon>
        <taxon>Pseudomonadati</taxon>
        <taxon>Bdellovibrionota</taxon>
        <taxon>Bdellovibrionia</taxon>
        <taxon>Bdellovibrionales</taxon>
        <taxon>Pseudobdellovibrionaceae</taxon>
        <taxon>Bdellovibrio</taxon>
    </lineage>
</organism>